<dbReference type="NCBIfam" id="NF004076">
    <property type="entry name" value="PRK05581.1-4"/>
    <property type="match status" value="1"/>
</dbReference>
<gene>
    <name evidence="3" type="ORF">H8S37_16210</name>
</gene>
<evidence type="ECO:0000256" key="2">
    <source>
        <dbReference type="ARBA" id="ARBA00023235"/>
    </source>
</evidence>
<dbReference type="RefSeq" id="WP_186877107.1">
    <property type="nucleotide sequence ID" value="NZ_JACOPF010000005.1"/>
</dbReference>
<dbReference type="SUPFAM" id="SSF51366">
    <property type="entry name" value="Ribulose-phoshate binding barrel"/>
    <property type="match status" value="1"/>
</dbReference>
<organism evidence="3 4">
    <name type="scientific">Mediterraneibacter hominis</name>
    <dbReference type="NCBI Taxonomy" id="2763054"/>
    <lineage>
        <taxon>Bacteria</taxon>
        <taxon>Bacillati</taxon>
        <taxon>Bacillota</taxon>
        <taxon>Clostridia</taxon>
        <taxon>Lachnospirales</taxon>
        <taxon>Lachnospiraceae</taxon>
        <taxon>Mediterraneibacter</taxon>
    </lineage>
</organism>
<dbReference type="InterPro" id="IPR011060">
    <property type="entry name" value="RibuloseP-bd_barrel"/>
</dbReference>
<dbReference type="InterPro" id="IPR000056">
    <property type="entry name" value="Ribul_P_3_epim-like"/>
</dbReference>
<keyword evidence="1" id="KW-0479">Metal-binding</keyword>
<dbReference type="Gene3D" id="3.20.20.70">
    <property type="entry name" value="Aldolase class I"/>
    <property type="match status" value="1"/>
</dbReference>
<dbReference type="GO" id="GO:0004750">
    <property type="term" value="F:D-ribulose-phosphate 3-epimerase activity"/>
    <property type="evidence" value="ECO:0007669"/>
    <property type="project" value="UniProtKB-EC"/>
</dbReference>
<reference evidence="3" key="1">
    <citation type="submission" date="2020-08" db="EMBL/GenBank/DDBJ databases">
        <title>Genome public.</title>
        <authorList>
            <person name="Liu C."/>
            <person name="Sun Q."/>
        </authorList>
    </citation>
    <scope>NUCLEOTIDE SEQUENCE</scope>
    <source>
        <strain evidence="3">NSJ-55</strain>
    </source>
</reference>
<dbReference type="GO" id="GO:0005975">
    <property type="term" value="P:carbohydrate metabolic process"/>
    <property type="evidence" value="ECO:0007669"/>
    <property type="project" value="InterPro"/>
</dbReference>
<keyword evidence="4" id="KW-1185">Reference proteome</keyword>
<dbReference type="PANTHER" id="PTHR11749">
    <property type="entry name" value="RIBULOSE-5-PHOSPHATE-3-EPIMERASE"/>
    <property type="match status" value="1"/>
</dbReference>
<dbReference type="Pfam" id="PF00834">
    <property type="entry name" value="Ribul_P_3_epim"/>
    <property type="match status" value="1"/>
</dbReference>
<name>A0A923LKC8_9FIRM</name>
<dbReference type="GO" id="GO:0046872">
    <property type="term" value="F:metal ion binding"/>
    <property type="evidence" value="ECO:0007669"/>
    <property type="project" value="UniProtKB-KW"/>
</dbReference>
<keyword evidence="2 3" id="KW-0413">Isomerase</keyword>
<dbReference type="CDD" id="cd00429">
    <property type="entry name" value="RPE"/>
    <property type="match status" value="1"/>
</dbReference>
<evidence type="ECO:0000313" key="3">
    <source>
        <dbReference type="EMBL" id="MBC5690457.1"/>
    </source>
</evidence>
<evidence type="ECO:0000313" key="4">
    <source>
        <dbReference type="Proteomes" id="UP000652477"/>
    </source>
</evidence>
<dbReference type="EC" id="5.1.3.1" evidence="3"/>
<protein>
    <submittedName>
        <fullName evidence="3">Ribulose-phosphate 3-epimerase</fullName>
        <ecNumber evidence="3">5.1.3.1</ecNumber>
    </submittedName>
</protein>
<dbReference type="InterPro" id="IPR013785">
    <property type="entry name" value="Aldolase_TIM"/>
</dbReference>
<comment type="caution">
    <text evidence="3">The sequence shown here is derived from an EMBL/GenBank/DDBJ whole genome shotgun (WGS) entry which is preliminary data.</text>
</comment>
<proteinExistence type="predicted"/>
<evidence type="ECO:0000256" key="1">
    <source>
        <dbReference type="ARBA" id="ARBA00022723"/>
    </source>
</evidence>
<sequence>MKKVLFAPSLMCMDMMNLSRDLTILDEYMDLYHIDIMDGHFCPNIALSPTFCNMVRKNVRLPMDVHLMCEEPRMSIEALELGKNDYISVQAETVEKNVFRIYELIHKKGNKFGVVLSPAVPLTAIENYKKRIDLLTIMTIDTGFAGQKFIPEMLEKVKNAIRIREESNCHYLIQIDGACNKNTFKQLYEAGADILVVGNSGLFSLDKDLGTAAKKMKEQFEILTGVKNEHRNNFRN</sequence>
<dbReference type="EMBL" id="JACOPF010000005">
    <property type="protein sequence ID" value="MBC5690457.1"/>
    <property type="molecule type" value="Genomic_DNA"/>
</dbReference>
<dbReference type="NCBIfam" id="NF007266">
    <property type="entry name" value="PRK09722.1"/>
    <property type="match status" value="1"/>
</dbReference>
<dbReference type="Proteomes" id="UP000652477">
    <property type="component" value="Unassembled WGS sequence"/>
</dbReference>
<accession>A0A923LKC8</accession>
<dbReference type="AlphaFoldDB" id="A0A923LKC8"/>